<dbReference type="GO" id="GO:0003677">
    <property type="term" value="F:DNA binding"/>
    <property type="evidence" value="ECO:0007669"/>
    <property type="project" value="UniProtKB-KW"/>
</dbReference>
<dbReference type="Proteomes" id="UP001237642">
    <property type="component" value="Unassembled WGS sequence"/>
</dbReference>
<organism evidence="6 7">
    <name type="scientific">Heracleum sosnowskyi</name>
    <dbReference type="NCBI Taxonomy" id="360622"/>
    <lineage>
        <taxon>Eukaryota</taxon>
        <taxon>Viridiplantae</taxon>
        <taxon>Streptophyta</taxon>
        <taxon>Embryophyta</taxon>
        <taxon>Tracheophyta</taxon>
        <taxon>Spermatophyta</taxon>
        <taxon>Magnoliopsida</taxon>
        <taxon>eudicotyledons</taxon>
        <taxon>Gunneridae</taxon>
        <taxon>Pentapetalae</taxon>
        <taxon>asterids</taxon>
        <taxon>campanulids</taxon>
        <taxon>Apiales</taxon>
        <taxon>Apiaceae</taxon>
        <taxon>Apioideae</taxon>
        <taxon>apioid superclade</taxon>
        <taxon>Tordylieae</taxon>
        <taxon>Tordyliinae</taxon>
        <taxon>Heracleum</taxon>
    </lineage>
</organism>
<dbReference type="Gene3D" id="1.10.10.60">
    <property type="entry name" value="Homeodomain-like"/>
    <property type="match status" value="1"/>
</dbReference>
<dbReference type="EMBL" id="JAUIZM010000002">
    <property type="protein sequence ID" value="KAK1395995.1"/>
    <property type="molecule type" value="Genomic_DNA"/>
</dbReference>
<feature type="region of interest" description="Disordered" evidence="3">
    <location>
        <begin position="185"/>
        <end position="207"/>
    </location>
</feature>
<evidence type="ECO:0000256" key="3">
    <source>
        <dbReference type="SAM" id="MobiDB-lite"/>
    </source>
</evidence>
<dbReference type="PANTHER" id="PTHR47206:SF1">
    <property type="entry name" value="HOMEODOMAIN-LIKE SUPERFAMILY PROTEIN"/>
    <property type="match status" value="1"/>
</dbReference>
<dbReference type="InterPro" id="IPR001005">
    <property type="entry name" value="SANT/Myb"/>
</dbReference>
<feature type="domain" description="HTH myb-type" evidence="5">
    <location>
        <begin position="201"/>
        <end position="257"/>
    </location>
</feature>
<dbReference type="SMART" id="SM00717">
    <property type="entry name" value="SANT"/>
    <property type="match status" value="1"/>
</dbReference>
<evidence type="ECO:0000313" key="7">
    <source>
        <dbReference type="Proteomes" id="UP001237642"/>
    </source>
</evidence>
<evidence type="ECO:0000256" key="1">
    <source>
        <dbReference type="ARBA" id="ARBA00004123"/>
    </source>
</evidence>
<dbReference type="PANTHER" id="PTHR47206">
    <property type="entry name" value="HOMEODOMAIN-LIKE SUPERFAMILY PROTEIN"/>
    <property type="match status" value="1"/>
</dbReference>
<dbReference type="InterPro" id="IPR017930">
    <property type="entry name" value="Myb_dom"/>
</dbReference>
<feature type="compositionally biased region" description="Polar residues" evidence="3">
    <location>
        <begin position="470"/>
        <end position="487"/>
    </location>
</feature>
<comment type="subcellular location">
    <subcellularLocation>
        <location evidence="1">Nucleus</location>
    </subcellularLocation>
</comment>
<evidence type="ECO:0000256" key="2">
    <source>
        <dbReference type="ARBA" id="ARBA00023242"/>
    </source>
</evidence>
<dbReference type="InterPro" id="IPR009057">
    <property type="entry name" value="Homeodomain-like_sf"/>
</dbReference>
<feature type="compositionally biased region" description="Basic and acidic residues" evidence="3">
    <location>
        <begin position="574"/>
        <end position="586"/>
    </location>
</feature>
<evidence type="ECO:0000259" key="5">
    <source>
        <dbReference type="PROSITE" id="PS51294"/>
    </source>
</evidence>
<dbReference type="Pfam" id="PF00249">
    <property type="entry name" value="Myb_DNA-binding"/>
    <property type="match status" value="1"/>
</dbReference>
<reference evidence="6" key="1">
    <citation type="submission" date="2023-02" db="EMBL/GenBank/DDBJ databases">
        <title>Genome of toxic invasive species Heracleum sosnowskyi carries increased number of genes despite the absence of recent whole-genome duplications.</title>
        <authorList>
            <person name="Schelkunov M."/>
            <person name="Shtratnikova V."/>
            <person name="Makarenko M."/>
            <person name="Klepikova A."/>
            <person name="Omelchenko D."/>
            <person name="Novikova G."/>
            <person name="Obukhova E."/>
            <person name="Bogdanov V."/>
            <person name="Penin A."/>
            <person name="Logacheva M."/>
        </authorList>
    </citation>
    <scope>NUCLEOTIDE SEQUENCE</scope>
    <source>
        <strain evidence="6">Hsosn_3</strain>
        <tissue evidence="6">Leaf</tissue>
    </source>
</reference>
<sequence>MIENTKKRKRGFISEEDIAIVLQRYSATTVLALLQELSGVADEKFDWNEVVKKTSTGISNPREYQMLWRHLAYNTSLVERLDEEVEPLDDDSDLDYELEAIPTVTPEASAEVVACVKVLAASGMPGQSTLPNGSTVEAPLTTKIPNGQAARVSSESVQPPSFVHGRTNITVPVSVQKQPLPEVTSAEGLDTDGLAGGNLPPRRRRKPWSAAEDLELIAAVKKFGEGNWANILKGEFKSERSASQLSQRWNIIRKRKGNSSLVRSSQLSEAQLAARRAVSLALNMPMTDKLKASFSPGATSLAITHSNSIHRAAEASAVIKSEPKSECGSLPTVKQRSDLSCPDSVPTLAQRSGALGPTAKPDFVTTAAQQSNAVGVSSKSRINLKAQSTKPSPSPDGELVKAAAVAAGARLATPSDAASLLRAAQAKNAVRIMPGGSSMVKASGVASSGNSLPSNVHYIRTGLATTFPTYSTTPPNATRSTSSQHFQGHSMKQAIVQGIQGQTSPKLNAASGTTKAATSSVGNVETNILEDMIPRSVDASKKFSQDDEDSDRGSKLRERGHSHFLGNPQQAQRLEGDGRSEDRDPMSSDPLTAEDLAKSVPVSHQCGTANVSPSSAEVTGNGDCVVSNHMMGFCDKDKYVDMDSCDDHNVGKKTDEPVPMDTCES</sequence>
<keyword evidence="6" id="KW-0371">Homeobox</keyword>
<gene>
    <name evidence="6" type="ORF">POM88_005858</name>
</gene>
<feature type="region of interest" description="Disordered" evidence="3">
    <location>
        <begin position="470"/>
        <end position="489"/>
    </location>
</feature>
<dbReference type="SUPFAM" id="SSF46689">
    <property type="entry name" value="Homeodomain-like"/>
    <property type="match status" value="1"/>
</dbReference>
<reference evidence="6" key="2">
    <citation type="submission" date="2023-05" db="EMBL/GenBank/DDBJ databases">
        <authorList>
            <person name="Schelkunov M.I."/>
        </authorList>
    </citation>
    <scope>NUCLEOTIDE SEQUENCE</scope>
    <source>
        <strain evidence="6">Hsosn_3</strain>
        <tissue evidence="6">Leaf</tissue>
    </source>
</reference>
<feature type="compositionally biased region" description="Basic and acidic residues" evidence="3">
    <location>
        <begin position="538"/>
        <end position="561"/>
    </location>
</feature>
<feature type="region of interest" description="Disordered" evidence="3">
    <location>
        <begin position="527"/>
        <end position="591"/>
    </location>
</feature>
<protein>
    <submittedName>
        <fullName evidence="6">Homeodomain-like superfamily protein</fullName>
    </submittedName>
</protein>
<dbReference type="PROSITE" id="PS50090">
    <property type="entry name" value="MYB_LIKE"/>
    <property type="match status" value="1"/>
</dbReference>
<evidence type="ECO:0000259" key="4">
    <source>
        <dbReference type="PROSITE" id="PS50090"/>
    </source>
</evidence>
<dbReference type="AlphaFoldDB" id="A0AAD8J585"/>
<evidence type="ECO:0000313" key="6">
    <source>
        <dbReference type="EMBL" id="KAK1395995.1"/>
    </source>
</evidence>
<dbReference type="CDD" id="cd11660">
    <property type="entry name" value="SANT_TRF"/>
    <property type="match status" value="1"/>
</dbReference>
<accession>A0AAD8J585</accession>
<keyword evidence="7" id="KW-1185">Reference proteome</keyword>
<feature type="region of interest" description="Disordered" evidence="3">
    <location>
        <begin position="324"/>
        <end position="344"/>
    </location>
</feature>
<dbReference type="PROSITE" id="PS51294">
    <property type="entry name" value="HTH_MYB"/>
    <property type="match status" value="1"/>
</dbReference>
<keyword evidence="2" id="KW-0539">Nucleus</keyword>
<dbReference type="GO" id="GO:0005634">
    <property type="term" value="C:nucleus"/>
    <property type="evidence" value="ECO:0007669"/>
    <property type="project" value="UniProtKB-SubCell"/>
</dbReference>
<proteinExistence type="predicted"/>
<name>A0AAD8J585_9APIA</name>
<comment type="caution">
    <text evidence="6">The sequence shown here is derived from an EMBL/GenBank/DDBJ whole genome shotgun (WGS) entry which is preliminary data.</text>
</comment>
<keyword evidence="6" id="KW-0238">DNA-binding</keyword>
<feature type="domain" description="Myb-like" evidence="4">
    <location>
        <begin position="200"/>
        <end position="253"/>
    </location>
</feature>